<dbReference type="SMART" id="SM00448">
    <property type="entry name" value="REC"/>
    <property type="match status" value="1"/>
</dbReference>
<feature type="modified residue" description="4-aspartylphosphate" evidence="1">
    <location>
        <position position="58"/>
    </location>
</feature>
<dbReference type="Gene3D" id="3.40.50.2300">
    <property type="match status" value="1"/>
</dbReference>
<proteinExistence type="predicted"/>
<reference evidence="5 6" key="1">
    <citation type="submission" date="2013-11" db="EMBL/GenBank/DDBJ databases">
        <title>Metagenomic analysis of a methanogenic consortium involved in long chain n-alkane degradation.</title>
        <authorList>
            <person name="Davidova I.A."/>
            <person name="Callaghan A.V."/>
            <person name="Wawrik B."/>
            <person name="Pruitt S."/>
            <person name="Marks C."/>
            <person name="Duncan K.E."/>
            <person name="Suflita J.M."/>
        </authorList>
    </citation>
    <scope>NUCLEOTIDE SEQUENCE [LARGE SCALE GENOMIC DNA]</scope>
    <source>
        <strain evidence="5 6">SPR</strain>
    </source>
</reference>
<dbReference type="InterPro" id="IPR011006">
    <property type="entry name" value="CheY-like_superfamily"/>
</dbReference>
<dbReference type="PROSITE" id="PS51832">
    <property type="entry name" value="HD_GYP"/>
    <property type="match status" value="1"/>
</dbReference>
<dbReference type="CDD" id="cd00077">
    <property type="entry name" value="HDc"/>
    <property type="match status" value="1"/>
</dbReference>
<dbReference type="Pfam" id="PF13487">
    <property type="entry name" value="HD_5"/>
    <property type="match status" value="1"/>
</dbReference>
<dbReference type="PROSITE" id="PS50110">
    <property type="entry name" value="RESPONSE_REGULATORY"/>
    <property type="match status" value="1"/>
</dbReference>
<dbReference type="InterPro" id="IPR052020">
    <property type="entry name" value="Cyclic_di-GMP/3'3'-cGAMP_PDE"/>
</dbReference>
<evidence type="ECO:0000256" key="2">
    <source>
        <dbReference type="SAM" id="MobiDB-lite"/>
    </source>
</evidence>
<dbReference type="RefSeq" id="WP_197282147.1">
    <property type="nucleotide sequence ID" value="NZ_AZAC01000027.1"/>
</dbReference>
<dbReference type="SMART" id="SM00471">
    <property type="entry name" value="HDc"/>
    <property type="match status" value="1"/>
</dbReference>
<evidence type="ECO:0000259" key="4">
    <source>
        <dbReference type="PROSITE" id="PS51832"/>
    </source>
</evidence>
<protein>
    <submittedName>
        <fullName evidence="5">Chemotaxis protein CheY</fullName>
    </submittedName>
</protein>
<dbReference type="SUPFAM" id="SSF109604">
    <property type="entry name" value="HD-domain/PDEase-like"/>
    <property type="match status" value="1"/>
</dbReference>
<organism evidence="5 6">
    <name type="scientific">Dethiosulfatarculus sandiegensis</name>
    <dbReference type="NCBI Taxonomy" id="1429043"/>
    <lineage>
        <taxon>Bacteria</taxon>
        <taxon>Pseudomonadati</taxon>
        <taxon>Thermodesulfobacteriota</taxon>
        <taxon>Desulfarculia</taxon>
        <taxon>Desulfarculales</taxon>
        <taxon>Desulfarculaceae</taxon>
        <taxon>Dethiosulfatarculus</taxon>
    </lineage>
</organism>
<feature type="region of interest" description="Disordered" evidence="2">
    <location>
        <begin position="362"/>
        <end position="391"/>
    </location>
</feature>
<evidence type="ECO:0000313" key="6">
    <source>
        <dbReference type="Proteomes" id="UP000032233"/>
    </source>
</evidence>
<evidence type="ECO:0000313" key="5">
    <source>
        <dbReference type="EMBL" id="KIX12661.1"/>
    </source>
</evidence>
<dbReference type="SUPFAM" id="SSF52172">
    <property type="entry name" value="CheY-like"/>
    <property type="match status" value="1"/>
</dbReference>
<accession>A0A0D2JA99</accession>
<evidence type="ECO:0000259" key="3">
    <source>
        <dbReference type="PROSITE" id="PS50110"/>
    </source>
</evidence>
<gene>
    <name evidence="5" type="ORF">X474_17920</name>
</gene>
<dbReference type="Pfam" id="PF00072">
    <property type="entry name" value="Response_reg"/>
    <property type="match status" value="1"/>
</dbReference>
<dbReference type="Gene3D" id="1.10.3210.10">
    <property type="entry name" value="Hypothetical protein af1432"/>
    <property type="match status" value="1"/>
</dbReference>
<dbReference type="GO" id="GO:0000160">
    <property type="term" value="P:phosphorelay signal transduction system"/>
    <property type="evidence" value="ECO:0007669"/>
    <property type="project" value="InterPro"/>
</dbReference>
<dbReference type="PATRIC" id="fig|1429043.3.peg.3792"/>
<sequence length="391" mass="43584">MPIKDLRGCKVLVVDDSEANVDIMVDALGDDYDVSVAMDGHAALEAIYESPPDLILLDILMPGLDGYEVCRRLKAEATTAGIPVIFLTAMSEVGDKTRGFKLGAVDYITKPFEVLEVQARLKTHLSLVLASREQKQQNEILEEKVQERTRELLLTQDVIIHSLTTLCETRDDETGGHILRTQFYVDTLAKRLLSNSPYTGQLDLDMIRLFFKSAPLHDIGKVGVPDAILFKPGPLTQREFAIMQGHCELGRRTLENSEKLFLDKNIPSFLVHAKDIAHTHHERWDGSGYPRGLAGEEIPLSGRIMALADVYDALISKRAYKQPSTHDQAADIITQQIGSHFDPVLVEAFLAVQNEFQAIANRFADPEQKPPMPDSREWPPQNAKRQGPASP</sequence>
<dbReference type="InParanoid" id="A0A0D2JA99"/>
<dbReference type="Proteomes" id="UP000032233">
    <property type="component" value="Unassembled WGS sequence"/>
</dbReference>
<keyword evidence="1" id="KW-0597">Phosphoprotein</keyword>
<keyword evidence="6" id="KW-1185">Reference proteome</keyword>
<dbReference type="PANTHER" id="PTHR45228:SF5">
    <property type="entry name" value="CYCLIC DI-GMP PHOSPHODIESTERASE VC_1348-RELATED"/>
    <property type="match status" value="1"/>
</dbReference>
<dbReference type="PANTHER" id="PTHR45228">
    <property type="entry name" value="CYCLIC DI-GMP PHOSPHODIESTERASE TM_0186-RELATED"/>
    <property type="match status" value="1"/>
</dbReference>
<feature type="domain" description="Response regulatory" evidence="3">
    <location>
        <begin position="10"/>
        <end position="125"/>
    </location>
</feature>
<dbReference type="CDD" id="cd19920">
    <property type="entry name" value="REC_PA4781-like"/>
    <property type="match status" value="1"/>
</dbReference>
<feature type="domain" description="HD-GYP" evidence="4">
    <location>
        <begin position="152"/>
        <end position="365"/>
    </location>
</feature>
<dbReference type="AlphaFoldDB" id="A0A0D2JA99"/>
<comment type="caution">
    <text evidence="5">The sequence shown here is derived from an EMBL/GenBank/DDBJ whole genome shotgun (WGS) entry which is preliminary data.</text>
</comment>
<dbReference type="InterPro" id="IPR003607">
    <property type="entry name" value="HD/PDEase_dom"/>
</dbReference>
<dbReference type="STRING" id="1429043.X474_17920"/>
<dbReference type="InterPro" id="IPR001789">
    <property type="entry name" value="Sig_transdc_resp-reg_receiver"/>
</dbReference>
<dbReference type="InterPro" id="IPR037522">
    <property type="entry name" value="HD_GYP_dom"/>
</dbReference>
<evidence type="ECO:0000256" key="1">
    <source>
        <dbReference type="PROSITE-ProRule" id="PRU00169"/>
    </source>
</evidence>
<name>A0A0D2JA99_9BACT</name>
<dbReference type="EMBL" id="AZAC01000027">
    <property type="protein sequence ID" value="KIX12661.1"/>
    <property type="molecule type" value="Genomic_DNA"/>
</dbReference>